<dbReference type="GO" id="GO:0016491">
    <property type="term" value="F:oxidoreductase activity"/>
    <property type="evidence" value="ECO:0007669"/>
    <property type="project" value="TreeGrafter"/>
</dbReference>
<dbReference type="InterPro" id="IPR016024">
    <property type="entry name" value="ARM-type_fold"/>
</dbReference>
<feature type="transmembrane region" description="Helical" evidence="2">
    <location>
        <begin position="19"/>
        <end position="39"/>
    </location>
</feature>
<keyword evidence="2" id="KW-0812">Transmembrane</keyword>
<dbReference type="SMART" id="SM00567">
    <property type="entry name" value="EZ_HEAT"/>
    <property type="match status" value="3"/>
</dbReference>
<accession>A0A5C6BLW8</accession>
<gene>
    <name evidence="3" type="ORF">CA54_15870</name>
</gene>
<dbReference type="Pfam" id="PF13646">
    <property type="entry name" value="HEAT_2"/>
    <property type="match status" value="1"/>
</dbReference>
<dbReference type="Gene3D" id="1.25.10.10">
    <property type="entry name" value="Leucine-rich Repeat Variant"/>
    <property type="match status" value="2"/>
</dbReference>
<evidence type="ECO:0000256" key="2">
    <source>
        <dbReference type="SAM" id="Phobius"/>
    </source>
</evidence>
<dbReference type="SUPFAM" id="SSF48371">
    <property type="entry name" value="ARM repeat"/>
    <property type="match status" value="1"/>
</dbReference>
<reference evidence="3 4" key="1">
    <citation type="submission" date="2019-02" db="EMBL/GenBank/DDBJ databases">
        <title>Deep-cultivation of Planctomycetes and their phenomic and genomic characterization uncovers novel biology.</title>
        <authorList>
            <person name="Wiegand S."/>
            <person name="Jogler M."/>
            <person name="Boedeker C."/>
            <person name="Pinto D."/>
            <person name="Vollmers J."/>
            <person name="Rivas-Marin E."/>
            <person name="Kohn T."/>
            <person name="Peeters S.H."/>
            <person name="Heuer A."/>
            <person name="Rast P."/>
            <person name="Oberbeckmann S."/>
            <person name="Bunk B."/>
            <person name="Jeske O."/>
            <person name="Meyerdierks A."/>
            <person name="Storesund J.E."/>
            <person name="Kallscheuer N."/>
            <person name="Luecker S."/>
            <person name="Lage O.M."/>
            <person name="Pohl T."/>
            <person name="Merkel B.J."/>
            <person name="Hornburger P."/>
            <person name="Mueller R.-W."/>
            <person name="Bruemmer F."/>
            <person name="Labrenz M."/>
            <person name="Spormann A.M."/>
            <person name="Op Den Camp H."/>
            <person name="Overmann J."/>
            <person name="Amann R."/>
            <person name="Jetten M.S.M."/>
            <person name="Mascher T."/>
            <person name="Medema M.H."/>
            <person name="Devos D.P."/>
            <person name="Kaster A.-K."/>
            <person name="Ovreas L."/>
            <person name="Rohde M."/>
            <person name="Galperin M.Y."/>
            <person name="Jogler C."/>
        </authorList>
    </citation>
    <scope>NUCLEOTIDE SEQUENCE [LARGE SCALE GENOMIC DNA]</scope>
    <source>
        <strain evidence="3 4">CA54</strain>
    </source>
</reference>
<evidence type="ECO:0000313" key="4">
    <source>
        <dbReference type="Proteomes" id="UP000320735"/>
    </source>
</evidence>
<feature type="transmembrane region" description="Helical" evidence="2">
    <location>
        <begin position="84"/>
        <end position="107"/>
    </location>
</feature>
<feature type="transmembrane region" description="Helical" evidence="2">
    <location>
        <begin position="141"/>
        <end position="165"/>
    </location>
</feature>
<dbReference type="PANTHER" id="PTHR12697">
    <property type="entry name" value="PBS LYASE HEAT-LIKE PROTEIN"/>
    <property type="match status" value="1"/>
</dbReference>
<organism evidence="3 4">
    <name type="scientific">Symmachiella macrocystis</name>
    <dbReference type="NCBI Taxonomy" id="2527985"/>
    <lineage>
        <taxon>Bacteria</taxon>
        <taxon>Pseudomonadati</taxon>
        <taxon>Planctomycetota</taxon>
        <taxon>Planctomycetia</taxon>
        <taxon>Planctomycetales</taxon>
        <taxon>Planctomycetaceae</taxon>
        <taxon>Symmachiella</taxon>
    </lineage>
</organism>
<evidence type="ECO:0000256" key="1">
    <source>
        <dbReference type="ARBA" id="ARBA00045876"/>
    </source>
</evidence>
<keyword evidence="4" id="KW-1185">Reference proteome</keyword>
<proteinExistence type="predicted"/>
<protein>
    <submittedName>
        <fullName evidence="3">HEAT repeat protein</fullName>
    </submittedName>
</protein>
<feature type="transmembrane region" description="Helical" evidence="2">
    <location>
        <begin position="119"/>
        <end position="135"/>
    </location>
</feature>
<dbReference type="Proteomes" id="UP000320735">
    <property type="component" value="Unassembled WGS sequence"/>
</dbReference>
<dbReference type="InterPro" id="IPR004155">
    <property type="entry name" value="PBS_lyase_HEAT"/>
</dbReference>
<name>A0A5C6BLW8_9PLAN</name>
<comment type="function">
    <text evidence="1">Catalyzes the hydroxylation of the N(6)-(4-aminobutyl)-L-lysine intermediate produced by deoxyhypusine synthase/DHPS on a critical lysine of the eukaryotic translation initiation factor 5A/eIF-5A. This is the second step of the post-translational modification of that lysine into an unusual amino acid residue named hypusine. Hypusination is unique to mature eIF-5A factor and is essential for its function.</text>
</comment>
<dbReference type="OrthoDB" id="291707at2"/>
<dbReference type="AlphaFoldDB" id="A0A5C6BLW8"/>
<dbReference type="RefSeq" id="WP_146370193.1">
    <property type="nucleotide sequence ID" value="NZ_SJPP01000001.1"/>
</dbReference>
<dbReference type="PROSITE" id="PS50077">
    <property type="entry name" value="HEAT_REPEAT"/>
    <property type="match status" value="1"/>
</dbReference>
<comment type="caution">
    <text evidence="3">The sequence shown here is derived from an EMBL/GenBank/DDBJ whole genome shotgun (WGS) entry which is preliminary data.</text>
</comment>
<dbReference type="EMBL" id="SJPP01000001">
    <property type="protein sequence ID" value="TWU12762.1"/>
    <property type="molecule type" value="Genomic_DNA"/>
</dbReference>
<feature type="transmembrane region" description="Helical" evidence="2">
    <location>
        <begin position="177"/>
        <end position="195"/>
    </location>
</feature>
<sequence length="439" mass="47278">MSVIANLTADDSAEKSQRPWRVCTTIVAFGLTIWFLIAMNVGGSNIAISSTSYGFPLTFVRVYQLGPVIPLNMVLAHESILSQFFMRALVFNVVLAIVTVAAVTFSLHRLSATWTAGEHVAFYALSVAICFPLLVDVPSSIAWLFLLAYLLAIPFAFFCFTAYAVHCGAMRLLGNRLSWLGFLCVACSFVGFYYWTDRNDMYIDPDSEDAAALIEHFSSDDPRLRLLAIRAIKRLPAGDDSIVEPVLDLISDEDYLVRSEAVSVVTQLGTDSVQSVPALVEVLHDDDVGSLAAHALGEFGPAANAAVPALRNELQTAKGYETLSICKALWLIDGKASVVIPPLIELLEDDFGPIRRDAAEILGQIGPAAKAAVPTLVGMVQYSPPPQEDPPLVPSADVSGGEPIAVAMTDQEFYPQIRAAAAEALKKIDAQAATRAGVE</sequence>
<dbReference type="InterPro" id="IPR011989">
    <property type="entry name" value="ARM-like"/>
</dbReference>
<dbReference type="PANTHER" id="PTHR12697:SF5">
    <property type="entry name" value="DEOXYHYPUSINE HYDROXYLASE"/>
    <property type="match status" value="1"/>
</dbReference>
<dbReference type="InterPro" id="IPR021133">
    <property type="entry name" value="HEAT_type_2"/>
</dbReference>
<keyword evidence="2" id="KW-0472">Membrane</keyword>
<evidence type="ECO:0000313" key="3">
    <source>
        <dbReference type="EMBL" id="TWU12762.1"/>
    </source>
</evidence>
<keyword evidence="2" id="KW-1133">Transmembrane helix</keyword>